<organism evidence="1 2">
    <name type="scientific">Neonectria ditissima</name>
    <dbReference type="NCBI Taxonomy" id="78410"/>
    <lineage>
        <taxon>Eukaryota</taxon>
        <taxon>Fungi</taxon>
        <taxon>Dikarya</taxon>
        <taxon>Ascomycota</taxon>
        <taxon>Pezizomycotina</taxon>
        <taxon>Sordariomycetes</taxon>
        <taxon>Hypocreomycetidae</taxon>
        <taxon>Hypocreales</taxon>
        <taxon>Nectriaceae</taxon>
        <taxon>Neonectria</taxon>
    </lineage>
</organism>
<protein>
    <submittedName>
        <fullName evidence="1">Uncharacterized protein</fullName>
    </submittedName>
</protein>
<reference evidence="1 2" key="1">
    <citation type="submission" date="2015-09" db="EMBL/GenBank/DDBJ databases">
        <title>Draft genome of a European isolate of the apple canker pathogen Neonectria ditissima.</title>
        <authorList>
            <person name="Gomez-Cortecero A."/>
            <person name="Harrison R.J."/>
            <person name="Armitage A.D."/>
        </authorList>
    </citation>
    <scope>NUCLEOTIDE SEQUENCE [LARGE SCALE GENOMIC DNA]</scope>
    <source>
        <strain evidence="1 2">R09/05</strain>
    </source>
</reference>
<dbReference type="EMBL" id="LKCW01000175">
    <property type="protein sequence ID" value="KPM37141.1"/>
    <property type="molecule type" value="Genomic_DNA"/>
</dbReference>
<keyword evidence="2" id="KW-1185">Reference proteome</keyword>
<dbReference type="OrthoDB" id="4589291at2759"/>
<comment type="caution">
    <text evidence="1">The sequence shown here is derived from an EMBL/GenBank/DDBJ whole genome shotgun (WGS) entry which is preliminary data.</text>
</comment>
<evidence type="ECO:0000313" key="2">
    <source>
        <dbReference type="Proteomes" id="UP000050424"/>
    </source>
</evidence>
<evidence type="ECO:0000313" key="1">
    <source>
        <dbReference type="EMBL" id="KPM37141.1"/>
    </source>
</evidence>
<dbReference type="Proteomes" id="UP000050424">
    <property type="component" value="Unassembled WGS sequence"/>
</dbReference>
<gene>
    <name evidence="1" type="ORF">AK830_g9415</name>
</gene>
<sequence length="210" mass="24416">MFSWPWTAKQEIYEDQVAQQPHQRSMEQILQVPRNAIRKATCPDLDRAALDQTIFISFSSNITVRSLDTVEWTAHLNVNAMDLTCLMKEGFHWTEANVKELEGYFTVGRDSLSITAQDNGWNHSRTYFLTDLATVPQWTATLEVFAREIQVLSEFRIRHLSIYIIRQVLAKDSKGQWVYFFDAFEPGVNFNAIYDDTPLEGWWPSWSKNG</sequence>
<proteinExistence type="predicted"/>
<accession>A0A0P7B938</accession>
<dbReference type="AlphaFoldDB" id="A0A0P7B938"/>
<name>A0A0P7B938_9HYPO</name>